<organism evidence="1 2">
    <name type="scientific">Pristionchus entomophagus</name>
    <dbReference type="NCBI Taxonomy" id="358040"/>
    <lineage>
        <taxon>Eukaryota</taxon>
        <taxon>Metazoa</taxon>
        <taxon>Ecdysozoa</taxon>
        <taxon>Nematoda</taxon>
        <taxon>Chromadorea</taxon>
        <taxon>Rhabditida</taxon>
        <taxon>Rhabditina</taxon>
        <taxon>Diplogasteromorpha</taxon>
        <taxon>Diplogasteroidea</taxon>
        <taxon>Neodiplogasteridae</taxon>
        <taxon>Pristionchus</taxon>
    </lineage>
</organism>
<feature type="non-terminal residue" evidence="1">
    <location>
        <position position="1"/>
    </location>
</feature>
<accession>A0AAV5T8E2</accession>
<feature type="non-terminal residue" evidence="1">
    <location>
        <position position="79"/>
    </location>
</feature>
<dbReference type="AlphaFoldDB" id="A0AAV5T8E2"/>
<name>A0AAV5T8E2_9BILA</name>
<reference evidence="1" key="1">
    <citation type="submission" date="2023-10" db="EMBL/GenBank/DDBJ databases">
        <title>Genome assembly of Pristionchus species.</title>
        <authorList>
            <person name="Yoshida K."/>
            <person name="Sommer R.J."/>
        </authorList>
    </citation>
    <scope>NUCLEOTIDE SEQUENCE</scope>
    <source>
        <strain evidence="1">RS0144</strain>
    </source>
</reference>
<comment type="caution">
    <text evidence="1">The sequence shown here is derived from an EMBL/GenBank/DDBJ whole genome shotgun (WGS) entry which is preliminary data.</text>
</comment>
<protein>
    <submittedName>
        <fullName evidence="1">Uncharacterized protein</fullName>
    </submittedName>
</protein>
<evidence type="ECO:0000313" key="1">
    <source>
        <dbReference type="EMBL" id="GMS89969.1"/>
    </source>
</evidence>
<dbReference type="EMBL" id="BTSX01000003">
    <property type="protein sequence ID" value="GMS89969.1"/>
    <property type="molecule type" value="Genomic_DNA"/>
</dbReference>
<sequence length="79" mass="8584">ARAFHAAKKHYGPAVFVNMTQAPSTSAADAPGLGSCESANNDFAGADSCIEWYRENALMMQVYINSMEVATYTQNPTYK</sequence>
<keyword evidence="2" id="KW-1185">Reference proteome</keyword>
<dbReference type="Proteomes" id="UP001432027">
    <property type="component" value="Unassembled WGS sequence"/>
</dbReference>
<gene>
    <name evidence="1" type="ORF">PENTCL1PPCAC_12144</name>
</gene>
<evidence type="ECO:0000313" key="2">
    <source>
        <dbReference type="Proteomes" id="UP001432027"/>
    </source>
</evidence>
<proteinExistence type="predicted"/>